<dbReference type="AlphaFoldDB" id="A0A4Y2HD66"/>
<gene>
    <name evidence="1" type="ORF">AVEN_137569_1</name>
    <name evidence="2" type="ORF">AVEN_214781_1</name>
</gene>
<reference evidence="1 3" key="1">
    <citation type="journal article" date="2019" name="Sci. Rep.">
        <title>Orb-weaving spider Araneus ventricosus genome elucidates the spidroin gene catalogue.</title>
        <authorList>
            <person name="Kono N."/>
            <person name="Nakamura H."/>
            <person name="Ohtoshi R."/>
            <person name="Moran D.A.P."/>
            <person name="Shinohara A."/>
            <person name="Yoshida Y."/>
            <person name="Fujiwara M."/>
            <person name="Mori M."/>
            <person name="Tomita M."/>
            <person name="Arakawa K."/>
        </authorList>
    </citation>
    <scope>NUCLEOTIDE SEQUENCE [LARGE SCALE GENOMIC DNA]</scope>
</reference>
<dbReference type="EMBL" id="BGPR01181216">
    <property type="protein sequence ID" value="GBM63226.1"/>
    <property type="molecule type" value="Genomic_DNA"/>
</dbReference>
<dbReference type="Proteomes" id="UP000499080">
    <property type="component" value="Unassembled WGS sequence"/>
</dbReference>
<evidence type="ECO:0000313" key="1">
    <source>
        <dbReference type="EMBL" id="GBM63226.1"/>
    </source>
</evidence>
<proteinExistence type="predicted"/>
<evidence type="ECO:0000313" key="3">
    <source>
        <dbReference type="Proteomes" id="UP000499080"/>
    </source>
</evidence>
<comment type="caution">
    <text evidence="1">The sequence shown here is derived from an EMBL/GenBank/DDBJ whole genome shotgun (WGS) entry which is preliminary data.</text>
</comment>
<sequence>MSRIYGEGFMNHGVLRDRCRKFKDGQIDVHDGSGEGLKSVSCEDHVQGVGQVVRERNRDDFRLFRELKTGLPGQPFCTTEEPLETAVGTYLNTLAATF</sequence>
<dbReference type="EMBL" id="BGPR01181228">
    <property type="protein sequence ID" value="GBM63260.1"/>
    <property type="molecule type" value="Genomic_DNA"/>
</dbReference>
<organism evidence="1 3">
    <name type="scientific">Araneus ventricosus</name>
    <name type="common">Orbweaver spider</name>
    <name type="synonym">Epeira ventricosa</name>
    <dbReference type="NCBI Taxonomy" id="182803"/>
    <lineage>
        <taxon>Eukaryota</taxon>
        <taxon>Metazoa</taxon>
        <taxon>Ecdysozoa</taxon>
        <taxon>Arthropoda</taxon>
        <taxon>Chelicerata</taxon>
        <taxon>Arachnida</taxon>
        <taxon>Araneae</taxon>
        <taxon>Araneomorphae</taxon>
        <taxon>Entelegynae</taxon>
        <taxon>Araneoidea</taxon>
        <taxon>Araneidae</taxon>
        <taxon>Araneus</taxon>
    </lineage>
</organism>
<name>A0A4Y2HD66_ARAVE</name>
<protein>
    <submittedName>
        <fullName evidence="1">Uncharacterized protein</fullName>
    </submittedName>
</protein>
<keyword evidence="3" id="KW-1185">Reference proteome</keyword>
<evidence type="ECO:0000313" key="2">
    <source>
        <dbReference type="EMBL" id="GBM63260.1"/>
    </source>
</evidence>
<accession>A0A4Y2HD66</accession>